<proteinExistence type="predicted"/>
<feature type="domain" description="AB hydrolase-1" evidence="1">
    <location>
        <begin position="6"/>
        <end position="225"/>
    </location>
</feature>
<dbReference type="PANTHER" id="PTHR43798:SF33">
    <property type="entry name" value="HYDROLASE, PUTATIVE (AFU_ORTHOLOGUE AFUA_2G14860)-RELATED"/>
    <property type="match status" value="1"/>
</dbReference>
<dbReference type="STRING" id="1123272.SAMN02745824_1490"/>
<evidence type="ECO:0000313" key="2">
    <source>
        <dbReference type="EMBL" id="SIN65263.1"/>
    </source>
</evidence>
<protein>
    <submittedName>
        <fullName evidence="2">Pimeloyl-ACP methyl ester carboxylesterase</fullName>
    </submittedName>
</protein>
<dbReference type="PANTHER" id="PTHR43798">
    <property type="entry name" value="MONOACYLGLYCEROL LIPASE"/>
    <property type="match status" value="1"/>
</dbReference>
<reference evidence="3" key="1">
    <citation type="submission" date="2016-11" db="EMBL/GenBank/DDBJ databases">
        <authorList>
            <person name="Varghese N."/>
            <person name="Submissions S."/>
        </authorList>
    </citation>
    <scope>NUCLEOTIDE SEQUENCE [LARGE SCALE GENOMIC DNA]</scope>
    <source>
        <strain evidence="3">DSM 22363</strain>
    </source>
</reference>
<gene>
    <name evidence="2" type="ORF">SAMN02745824_1490</name>
</gene>
<dbReference type="InterPro" id="IPR050266">
    <property type="entry name" value="AB_hydrolase_sf"/>
</dbReference>
<name>A0A1N6D3I4_9SPHN</name>
<dbReference type="Pfam" id="PF12697">
    <property type="entry name" value="Abhydrolase_6"/>
    <property type="match status" value="1"/>
</dbReference>
<dbReference type="Gene3D" id="3.40.50.1820">
    <property type="entry name" value="alpha/beta hydrolase"/>
    <property type="match status" value="1"/>
</dbReference>
<dbReference type="PRINTS" id="PR00111">
    <property type="entry name" value="ABHYDROLASE"/>
</dbReference>
<keyword evidence="3" id="KW-1185">Reference proteome</keyword>
<evidence type="ECO:0000313" key="3">
    <source>
        <dbReference type="Proteomes" id="UP000185192"/>
    </source>
</evidence>
<dbReference type="GO" id="GO:0016020">
    <property type="term" value="C:membrane"/>
    <property type="evidence" value="ECO:0007669"/>
    <property type="project" value="TreeGrafter"/>
</dbReference>
<dbReference type="SUPFAM" id="SSF53474">
    <property type="entry name" value="alpha/beta-Hydrolases"/>
    <property type="match status" value="1"/>
</dbReference>
<accession>A0A1N6D3I4</accession>
<dbReference type="InterPro" id="IPR029058">
    <property type="entry name" value="AB_hydrolase_fold"/>
</dbReference>
<dbReference type="EMBL" id="FSQW01000001">
    <property type="protein sequence ID" value="SIN65263.1"/>
    <property type="molecule type" value="Genomic_DNA"/>
</dbReference>
<dbReference type="Proteomes" id="UP000185192">
    <property type="component" value="Unassembled WGS sequence"/>
</dbReference>
<dbReference type="RefSeq" id="WP_074204405.1">
    <property type="nucleotide sequence ID" value="NZ_FSQW01000001.1"/>
</dbReference>
<organism evidence="2 3">
    <name type="scientific">Parasphingorhabdus marina DSM 22363</name>
    <dbReference type="NCBI Taxonomy" id="1123272"/>
    <lineage>
        <taxon>Bacteria</taxon>
        <taxon>Pseudomonadati</taxon>
        <taxon>Pseudomonadota</taxon>
        <taxon>Alphaproteobacteria</taxon>
        <taxon>Sphingomonadales</taxon>
        <taxon>Sphingomonadaceae</taxon>
        <taxon>Parasphingorhabdus</taxon>
    </lineage>
</organism>
<evidence type="ECO:0000259" key="1">
    <source>
        <dbReference type="Pfam" id="PF12697"/>
    </source>
</evidence>
<dbReference type="OrthoDB" id="5491135at2"/>
<dbReference type="InterPro" id="IPR000073">
    <property type="entry name" value="AB_hydrolase_1"/>
</dbReference>
<dbReference type="AlphaFoldDB" id="A0A1N6D3I4"/>
<sequence>MVRPAIVLIPGNMCDATLWDAVRADLRADRWKLVDADVTSDDSIAAMARRMADEIPSPVVLIGFSMGGIIALEFARLFPDRLAGLVLLDTNPGADLPDRAAARPGQQERVRHGALASIVRDELKPSYLASVNRENGPMKDHLLSMALALGEDAFISQSEALRTRNDNWGILQDIQIPSLVGCGEEDALCPPEWHRKIAQALPNVQLHIVPDSGHMLPLEQPAVFRRILMDYLKQF</sequence>